<dbReference type="InterPro" id="IPR027417">
    <property type="entry name" value="P-loop_NTPase"/>
</dbReference>
<dbReference type="Proteomes" id="UP001063350">
    <property type="component" value="Chromosome"/>
</dbReference>
<proteinExistence type="predicted"/>
<name>A0A915XKU4_9BACT</name>
<accession>A0A915XKU4</accession>
<evidence type="ECO:0000259" key="1">
    <source>
        <dbReference type="Pfam" id="PF09820"/>
    </source>
</evidence>
<dbReference type="InterPro" id="IPR018631">
    <property type="entry name" value="AAA-ATPase-like_dom"/>
</dbReference>
<dbReference type="EMBL" id="AP024233">
    <property type="protein sequence ID" value="BCO09718.1"/>
    <property type="molecule type" value="Genomic_DNA"/>
</dbReference>
<dbReference type="PANTHER" id="PTHR34825:SF1">
    <property type="entry name" value="AAA-ATPASE-LIKE DOMAIN-CONTAINING PROTEIN"/>
    <property type="match status" value="1"/>
</dbReference>
<protein>
    <submittedName>
        <fullName evidence="2">ATPase AAA</fullName>
    </submittedName>
</protein>
<dbReference type="Pfam" id="PF08011">
    <property type="entry name" value="PDDEXK_9"/>
    <property type="match status" value="1"/>
</dbReference>
<gene>
    <name evidence="2" type="ORF">GF1_20940</name>
</gene>
<keyword evidence="3" id="KW-1185">Reference proteome</keyword>
<evidence type="ECO:0000313" key="2">
    <source>
        <dbReference type="EMBL" id="BCO09718.1"/>
    </source>
</evidence>
<dbReference type="SUPFAM" id="SSF52540">
    <property type="entry name" value="P-loop containing nucleoside triphosphate hydrolases"/>
    <property type="match status" value="1"/>
</dbReference>
<sequence>MKKLPIGVQTFAEIRSDNYCYVDKTPLIYRLADQGKSYFLSRPRRFGKSLLLDTIAEAFAGSRELFTGLYLENHWDWDRRYPVVRIDFAGGVMRNRAELDETIIAMLRQQGLRFGIELEQRLAHLVLSELIERLHETSGERVVVLVDEYDKPILDNLESPELATELRDGLRNLYSVLKAHDAQLRFVFLTGVSKFSKVSLFSGLNNLEDLTLDKRYATICGYTQQDVEQVFAEYLEGVDLEELRRWYNGYNWLGEPVYNPFDVLLFFAKEKEYRNYWFETGNPSFLVRLVEERRYPVPNLERVMASDELLSSFDVGSLELETLLFQTGYLTIKERHRLGNEYFYTLTYPNREVKRALTGTILSALAKSAGERARYQMALYQALAAGDCDVMRDIFHAFFASIPHDRSFAPLTTWYRKNQLAGYEGYYASIFYCYFTALGLDVVVEDSTSVGRIDMTVFVEGKIYILEFKVVSKGAKTGSALAQIREKRYADKYRGQGEIYLLGVEFDKESRNIVGFEWATAQGLS</sequence>
<dbReference type="PANTHER" id="PTHR34825">
    <property type="entry name" value="CONSERVED PROTEIN, WITH A WEAK D-GALACTARATE DEHYDRATASE/ALTRONATE HYDROLASE DOMAIN"/>
    <property type="match status" value="1"/>
</dbReference>
<feature type="domain" description="AAA-ATPase-like" evidence="1">
    <location>
        <begin position="5"/>
        <end position="201"/>
    </location>
</feature>
<dbReference type="AlphaFoldDB" id="A0A915XKU4"/>
<dbReference type="Pfam" id="PF09820">
    <property type="entry name" value="AAA-ATPase_like"/>
    <property type="match status" value="1"/>
</dbReference>
<evidence type="ECO:0000313" key="3">
    <source>
        <dbReference type="Proteomes" id="UP001063350"/>
    </source>
</evidence>
<reference evidence="2" key="1">
    <citation type="submission" date="2020-12" db="EMBL/GenBank/DDBJ databases">
        <title>Desulfobium dissulfuricans gen. nov., sp. nov., a novel mesophilic, sulfate-reducing bacterium isolated from a deep-sea hydrothermal vent.</title>
        <authorList>
            <person name="Hashimoto Y."/>
            <person name="Tame A."/>
            <person name="Sawayama S."/>
            <person name="Miyazaki J."/>
            <person name="Takai K."/>
            <person name="Nakagawa S."/>
        </authorList>
    </citation>
    <scope>NUCLEOTIDE SEQUENCE</scope>
    <source>
        <strain evidence="2">GF1</strain>
    </source>
</reference>
<dbReference type="InterPro" id="IPR012547">
    <property type="entry name" value="PDDEXK_9"/>
</dbReference>
<dbReference type="Gene3D" id="3.40.50.300">
    <property type="entry name" value="P-loop containing nucleotide triphosphate hydrolases"/>
    <property type="match status" value="1"/>
</dbReference>
<dbReference type="RefSeq" id="WP_267926470.1">
    <property type="nucleotide sequence ID" value="NZ_AP024233.1"/>
</dbReference>
<dbReference type="KEGG" id="ddu:GF1_20940"/>
<organism evidence="2 3">
    <name type="scientific">Desulfolithobacter dissulfuricans</name>
    <dbReference type="NCBI Taxonomy" id="2795293"/>
    <lineage>
        <taxon>Bacteria</taxon>
        <taxon>Pseudomonadati</taxon>
        <taxon>Thermodesulfobacteriota</taxon>
        <taxon>Desulfobulbia</taxon>
        <taxon>Desulfobulbales</taxon>
        <taxon>Desulfobulbaceae</taxon>
        <taxon>Desulfolithobacter</taxon>
    </lineage>
</organism>